<reference evidence="4" key="1">
    <citation type="journal article" date="2019" name="Int. J. Syst. Evol. Microbiol.">
        <title>The Global Catalogue of Microorganisms (GCM) 10K type strain sequencing project: providing services to taxonomists for standard genome sequencing and annotation.</title>
        <authorList>
            <consortium name="The Broad Institute Genomics Platform"/>
            <consortium name="The Broad Institute Genome Sequencing Center for Infectious Disease"/>
            <person name="Wu L."/>
            <person name="Ma J."/>
        </authorList>
    </citation>
    <scope>NUCLEOTIDE SEQUENCE [LARGE SCALE GENOMIC DNA]</scope>
    <source>
        <strain evidence="4">NBRC 112416</strain>
    </source>
</reference>
<dbReference type="GO" id="GO:0051213">
    <property type="term" value="F:dioxygenase activity"/>
    <property type="evidence" value="ECO:0007669"/>
    <property type="project" value="UniProtKB-KW"/>
</dbReference>
<dbReference type="InterPro" id="IPR015889">
    <property type="entry name" value="Intradiol_dOase_core"/>
</dbReference>
<dbReference type="PANTHER" id="PTHR34315:SF1">
    <property type="entry name" value="INTRADIOL RING-CLEAVAGE DIOXYGENASES DOMAIN-CONTAINING PROTEIN-RELATED"/>
    <property type="match status" value="1"/>
</dbReference>
<feature type="domain" description="Intradiol ring-cleavage dioxygenases" evidence="2">
    <location>
        <begin position="75"/>
        <end position="179"/>
    </location>
</feature>
<evidence type="ECO:0000313" key="3">
    <source>
        <dbReference type="EMBL" id="GLQ55690.1"/>
    </source>
</evidence>
<dbReference type="SUPFAM" id="SSF49482">
    <property type="entry name" value="Aromatic compound dioxygenase"/>
    <property type="match status" value="1"/>
</dbReference>
<dbReference type="EMBL" id="BSNS01000012">
    <property type="protein sequence ID" value="GLQ55690.1"/>
    <property type="molecule type" value="Genomic_DNA"/>
</dbReference>
<keyword evidence="3" id="KW-0560">Oxidoreductase</keyword>
<dbReference type="InterPro" id="IPR000627">
    <property type="entry name" value="Intradiol_dOase_C"/>
</dbReference>
<feature type="signal peptide" evidence="1">
    <location>
        <begin position="1"/>
        <end position="32"/>
    </location>
</feature>
<dbReference type="PROSITE" id="PS51318">
    <property type="entry name" value="TAT"/>
    <property type="match status" value="1"/>
</dbReference>
<dbReference type="Gene3D" id="2.60.130.10">
    <property type="entry name" value="Aromatic compound dioxygenase"/>
    <property type="match status" value="1"/>
</dbReference>
<feature type="chain" id="PRO_5046418734" evidence="1">
    <location>
        <begin position="33"/>
        <end position="237"/>
    </location>
</feature>
<dbReference type="Pfam" id="PF00775">
    <property type="entry name" value="Dioxygenase_C"/>
    <property type="match status" value="1"/>
</dbReference>
<organism evidence="3 4">
    <name type="scientific">Devosia nitrariae</name>
    <dbReference type="NCBI Taxonomy" id="2071872"/>
    <lineage>
        <taxon>Bacteria</taxon>
        <taxon>Pseudomonadati</taxon>
        <taxon>Pseudomonadota</taxon>
        <taxon>Alphaproteobacteria</taxon>
        <taxon>Hyphomicrobiales</taxon>
        <taxon>Devosiaceae</taxon>
        <taxon>Devosia</taxon>
    </lineage>
</organism>
<keyword evidence="4" id="KW-1185">Reference proteome</keyword>
<name>A0ABQ5W7W7_9HYPH</name>
<evidence type="ECO:0000313" key="4">
    <source>
        <dbReference type="Proteomes" id="UP001156691"/>
    </source>
</evidence>
<sequence>MALTKWLNRREVLSLVAVTAAGGTLMSQTAFAEETSAGGTQGLLPGADVCVITPEVTEGPYYFDPALERVDITEGLPGVPIRVRLQVVDGSCQPMPGARVDIWHASADGIYSGYANQPGGIDATGETFMRGTLFADDAGTVEFASIYPGWYRGRTTHIHFKVFLDETNVLTGQLFFPDELSEHIYSNTSPYNARAERDTLNSNDSIAARATQASFANVEELGEAYLVAMIIGVDPST</sequence>
<keyword evidence="3" id="KW-0223">Dioxygenase</keyword>
<evidence type="ECO:0000259" key="2">
    <source>
        <dbReference type="Pfam" id="PF00775"/>
    </source>
</evidence>
<gene>
    <name evidence="3" type="ORF">GCM10010862_29490</name>
</gene>
<dbReference type="PANTHER" id="PTHR34315">
    <property type="match status" value="1"/>
</dbReference>
<dbReference type="InterPro" id="IPR006311">
    <property type="entry name" value="TAT_signal"/>
</dbReference>
<dbReference type="CDD" id="cd03457">
    <property type="entry name" value="intradiol_dioxygenase_like"/>
    <property type="match status" value="1"/>
</dbReference>
<accession>A0ABQ5W7W7</accession>
<comment type="caution">
    <text evidence="3">The sequence shown here is derived from an EMBL/GenBank/DDBJ whole genome shotgun (WGS) entry which is preliminary data.</text>
</comment>
<evidence type="ECO:0000256" key="1">
    <source>
        <dbReference type="SAM" id="SignalP"/>
    </source>
</evidence>
<proteinExistence type="predicted"/>
<dbReference type="Proteomes" id="UP001156691">
    <property type="component" value="Unassembled WGS sequence"/>
</dbReference>
<dbReference type="RefSeq" id="WP_284341107.1">
    <property type="nucleotide sequence ID" value="NZ_BSNS01000012.1"/>
</dbReference>
<protein>
    <submittedName>
        <fullName evidence="3">Protocatechuate dioxygenase</fullName>
    </submittedName>
</protein>
<keyword evidence="1" id="KW-0732">Signal</keyword>